<accession>A0A852SXP7</accession>
<dbReference type="SUPFAM" id="SSF53474">
    <property type="entry name" value="alpha/beta-Hydrolases"/>
    <property type="match status" value="1"/>
</dbReference>
<dbReference type="Gene3D" id="3.40.50.1820">
    <property type="entry name" value="alpha/beta hydrolase"/>
    <property type="match status" value="1"/>
</dbReference>
<evidence type="ECO:0000313" key="3">
    <source>
        <dbReference type="Proteomes" id="UP000589620"/>
    </source>
</evidence>
<gene>
    <name evidence="2" type="ORF">BJ963_000873</name>
</gene>
<dbReference type="PRINTS" id="PR00412">
    <property type="entry name" value="EPOXHYDRLASE"/>
</dbReference>
<comment type="caution">
    <text evidence="2">The sequence shown here is derived from an EMBL/GenBank/DDBJ whole genome shotgun (WGS) entry which is preliminary data.</text>
</comment>
<dbReference type="InterPro" id="IPR050266">
    <property type="entry name" value="AB_hydrolase_sf"/>
</dbReference>
<dbReference type="InterPro" id="IPR029058">
    <property type="entry name" value="AB_hydrolase_fold"/>
</dbReference>
<dbReference type="GO" id="GO:0047372">
    <property type="term" value="F:monoacylglycerol lipase activity"/>
    <property type="evidence" value="ECO:0007669"/>
    <property type="project" value="TreeGrafter"/>
</dbReference>
<dbReference type="Proteomes" id="UP000589620">
    <property type="component" value="Unassembled WGS sequence"/>
</dbReference>
<dbReference type="GO" id="GO:0016020">
    <property type="term" value="C:membrane"/>
    <property type="evidence" value="ECO:0007669"/>
    <property type="project" value="TreeGrafter"/>
</dbReference>
<dbReference type="AlphaFoldDB" id="A0A852SXP7"/>
<name>A0A852SXP7_9MICO</name>
<dbReference type="Pfam" id="PF00561">
    <property type="entry name" value="Abhydrolase_1"/>
    <property type="match status" value="1"/>
</dbReference>
<dbReference type="PANTHER" id="PTHR43798">
    <property type="entry name" value="MONOACYLGLYCEROL LIPASE"/>
    <property type="match status" value="1"/>
</dbReference>
<organism evidence="2 3">
    <name type="scientific">Leifsonia soli</name>
    <dbReference type="NCBI Taxonomy" id="582665"/>
    <lineage>
        <taxon>Bacteria</taxon>
        <taxon>Bacillati</taxon>
        <taxon>Actinomycetota</taxon>
        <taxon>Actinomycetes</taxon>
        <taxon>Micrococcales</taxon>
        <taxon>Microbacteriaceae</taxon>
        <taxon>Leifsonia</taxon>
    </lineage>
</organism>
<feature type="domain" description="AB hydrolase-1" evidence="1">
    <location>
        <begin position="25"/>
        <end position="152"/>
    </location>
</feature>
<dbReference type="RefSeq" id="WP_179454900.1">
    <property type="nucleotide sequence ID" value="NZ_BAAAPX010000001.1"/>
</dbReference>
<dbReference type="EMBL" id="JACCBJ010000001">
    <property type="protein sequence ID" value="NYD73354.1"/>
    <property type="molecule type" value="Genomic_DNA"/>
</dbReference>
<reference evidence="2 3" key="1">
    <citation type="submission" date="2020-07" db="EMBL/GenBank/DDBJ databases">
        <title>Sequencing the genomes of 1000 actinobacteria strains.</title>
        <authorList>
            <person name="Klenk H.-P."/>
        </authorList>
    </citation>
    <scope>NUCLEOTIDE SEQUENCE [LARGE SCALE GENOMIC DNA]</scope>
    <source>
        <strain evidence="2 3">DSM 23871</strain>
    </source>
</reference>
<keyword evidence="3" id="KW-1185">Reference proteome</keyword>
<evidence type="ECO:0000259" key="1">
    <source>
        <dbReference type="Pfam" id="PF00561"/>
    </source>
</evidence>
<evidence type="ECO:0000313" key="2">
    <source>
        <dbReference type="EMBL" id="NYD73354.1"/>
    </source>
</evidence>
<protein>
    <submittedName>
        <fullName evidence="2">Pimeloyl-ACP methyl ester carboxylesterase</fullName>
    </submittedName>
</protein>
<dbReference type="PANTHER" id="PTHR43798:SF33">
    <property type="entry name" value="HYDROLASE, PUTATIVE (AFU_ORTHOLOGUE AFUA_2G14860)-RELATED"/>
    <property type="match status" value="1"/>
</dbReference>
<proteinExistence type="predicted"/>
<dbReference type="InterPro" id="IPR000073">
    <property type="entry name" value="AB_hydrolase_1"/>
</dbReference>
<dbReference type="GO" id="GO:0046464">
    <property type="term" value="P:acylglycerol catabolic process"/>
    <property type="evidence" value="ECO:0007669"/>
    <property type="project" value="TreeGrafter"/>
</dbReference>
<sequence length="316" mass="34177">MGDIRQVDAGELNVGYVDTGPADGPAVLLLHGWPYDIHSFEEVVPVLAGAGFRVVVPFLRGYGTTTFRDPGAVRSGQPAALAADAIALLDALGIERALVGGCDWGARTTNILAALWPQRVTGQVTASGYLVAGQAANANPLPPVDELTWWYQFYFATERGRRGYERYRDEFARLIWRTASPRWDFAEATFERSRPAFANPDHVDIVIHNYRWRLALADGVPRFDEVESRIAARPVIAVPAITLEGDANGAFHLDPAAYRDRFTGPYEHRTITGGVGHNLAREAPRAFADAVIDVARMADVPAAGASEAGTASGHVG</sequence>
<dbReference type="InterPro" id="IPR000639">
    <property type="entry name" value="Epox_hydrolase-like"/>
</dbReference>